<dbReference type="Proteomes" id="UP000072421">
    <property type="component" value="Chromosome"/>
</dbReference>
<protein>
    <submittedName>
        <fullName evidence="1">Uncharacterized protein</fullName>
    </submittedName>
</protein>
<name>A0A127PEW8_9BURK</name>
<evidence type="ECO:0000313" key="2">
    <source>
        <dbReference type="Proteomes" id="UP000072421"/>
    </source>
</evidence>
<sequence>MAVLSIKVPSQSNTIKSKFFLAILPDNTLPAPVIGFGLPIEKIGNPIGKY</sequence>
<dbReference type="EMBL" id="CP013232">
    <property type="protein sequence ID" value="AMO96253.1"/>
    <property type="molecule type" value="Genomic_DNA"/>
</dbReference>
<gene>
    <name evidence="1" type="ORF">CFter6_3628</name>
</gene>
<reference evidence="1 2" key="1">
    <citation type="submission" date="2015-11" db="EMBL/GenBank/DDBJ databases">
        <title>Exploring the genomic traits of fungus-feeding bacterial genus Collimonas.</title>
        <authorList>
            <person name="Song C."/>
            <person name="Schmidt R."/>
            <person name="de Jager V."/>
            <person name="Krzyzanowska D."/>
            <person name="Jongedijk E."/>
            <person name="Cankar K."/>
            <person name="Beekwilder J."/>
            <person name="van Veen A."/>
            <person name="de Boer W."/>
            <person name="van Veen J.A."/>
            <person name="Garbeva P."/>
        </authorList>
    </citation>
    <scope>NUCLEOTIDE SEQUENCE [LARGE SCALE GENOMIC DNA]</scope>
    <source>
        <strain evidence="1 2">Ter6</strain>
    </source>
</reference>
<dbReference type="AlphaFoldDB" id="A0A127PEW8"/>
<organism evidence="1">
    <name type="scientific">Collimonas fungivorans</name>
    <dbReference type="NCBI Taxonomy" id="158899"/>
    <lineage>
        <taxon>Bacteria</taxon>
        <taxon>Pseudomonadati</taxon>
        <taxon>Pseudomonadota</taxon>
        <taxon>Betaproteobacteria</taxon>
        <taxon>Burkholderiales</taxon>
        <taxon>Oxalobacteraceae</taxon>
        <taxon>Collimonas</taxon>
    </lineage>
</organism>
<evidence type="ECO:0000313" key="1">
    <source>
        <dbReference type="EMBL" id="AMO96253.1"/>
    </source>
</evidence>
<accession>A0A127PEW8</accession>
<proteinExistence type="predicted"/>